<dbReference type="GO" id="GO:0005794">
    <property type="term" value="C:Golgi apparatus"/>
    <property type="evidence" value="ECO:0007669"/>
    <property type="project" value="TreeGrafter"/>
</dbReference>
<evidence type="ECO:0000256" key="1">
    <source>
        <dbReference type="SAM" id="MobiDB-lite"/>
    </source>
</evidence>
<feature type="region of interest" description="Disordered" evidence="1">
    <location>
        <begin position="1"/>
        <end position="71"/>
    </location>
</feature>
<reference evidence="2 3" key="1">
    <citation type="journal article" date="2019" name="Plant Biotechnol. J.">
        <title>The red bayberry genome and genetic basis of sex determination.</title>
        <authorList>
            <person name="Jia H.M."/>
            <person name="Jia H.J."/>
            <person name="Cai Q.L."/>
            <person name="Wang Y."/>
            <person name="Zhao H.B."/>
            <person name="Yang W.F."/>
            <person name="Wang G.Y."/>
            <person name="Li Y.H."/>
            <person name="Zhan D.L."/>
            <person name="Shen Y.T."/>
            <person name="Niu Q.F."/>
            <person name="Chang L."/>
            <person name="Qiu J."/>
            <person name="Zhao L."/>
            <person name="Xie H.B."/>
            <person name="Fu W.Y."/>
            <person name="Jin J."/>
            <person name="Li X.W."/>
            <person name="Jiao Y."/>
            <person name="Zhou C.C."/>
            <person name="Tu T."/>
            <person name="Chai C.Y."/>
            <person name="Gao J.L."/>
            <person name="Fan L.J."/>
            <person name="van de Weg E."/>
            <person name="Wang J.Y."/>
            <person name="Gao Z.S."/>
        </authorList>
    </citation>
    <scope>NUCLEOTIDE SEQUENCE [LARGE SCALE GENOMIC DNA]</scope>
    <source>
        <tissue evidence="2">Leaves</tissue>
    </source>
</reference>
<evidence type="ECO:0000313" key="3">
    <source>
        <dbReference type="Proteomes" id="UP000516437"/>
    </source>
</evidence>
<evidence type="ECO:0000313" key="2">
    <source>
        <dbReference type="EMBL" id="KAB1204502.1"/>
    </source>
</evidence>
<protein>
    <submittedName>
        <fullName evidence="2">Selenoprotein H</fullName>
    </submittedName>
</protein>
<dbReference type="Proteomes" id="UP000516437">
    <property type="component" value="Chromosome 8"/>
</dbReference>
<dbReference type="FunFam" id="3.40.30.10:FF:000361">
    <property type="entry name" value="Selenium binding protein"/>
    <property type="match status" value="1"/>
</dbReference>
<name>A0A6A1UVT5_9ROSI</name>
<accession>A0A6A1UVT5</accession>
<dbReference type="OrthoDB" id="1933874at2759"/>
<dbReference type="AlphaFoldDB" id="A0A6A1UVT5"/>
<dbReference type="PANTHER" id="PTHR33638">
    <property type="entry name" value="SELENOPROTEIN H"/>
    <property type="match status" value="1"/>
</dbReference>
<dbReference type="PANTHER" id="PTHR33638:SF1">
    <property type="entry name" value="SELENOPROTEIN H"/>
    <property type="match status" value="1"/>
</dbReference>
<dbReference type="Gene3D" id="3.40.30.10">
    <property type="entry name" value="Glutaredoxin"/>
    <property type="match status" value="1"/>
</dbReference>
<dbReference type="EMBL" id="RXIC02000026">
    <property type="protein sequence ID" value="KAB1204502.1"/>
    <property type="molecule type" value="Genomic_DNA"/>
</dbReference>
<comment type="caution">
    <text evidence="2">The sequence shown here is derived from an EMBL/GenBank/DDBJ whole genome shotgun (WGS) entry which is preliminary data.</text>
</comment>
<feature type="compositionally biased region" description="Basic and acidic residues" evidence="1">
    <location>
        <begin position="56"/>
        <end position="71"/>
    </location>
</feature>
<keyword evidence="3" id="KW-1185">Reference proteome</keyword>
<proteinExistence type="predicted"/>
<gene>
    <name evidence="2" type="ORF">CJ030_MR8G021846</name>
</gene>
<sequence>MAPKKRRGVQEKPEKSELPVRVTRGAAKRAANTISADLEAEVPKPELPPKKRTKKAEKEEQRGKESSEAAETKTIVIEHCKQCTSFKTRAIQVKEGLEKDVSGITVLVNPDKPRRGCFEIREEGGETFISLLDMKRPFNPMKALDMGKVISDIIDKIK</sequence>
<dbReference type="InterPro" id="IPR052674">
    <property type="entry name" value="SelWTH-like"/>
</dbReference>
<feature type="compositionally biased region" description="Basic and acidic residues" evidence="1">
    <location>
        <begin position="8"/>
        <end position="18"/>
    </location>
</feature>
<organism evidence="2 3">
    <name type="scientific">Morella rubra</name>
    <name type="common">Chinese bayberry</name>
    <dbReference type="NCBI Taxonomy" id="262757"/>
    <lineage>
        <taxon>Eukaryota</taxon>
        <taxon>Viridiplantae</taxon>
        <taxon>Streptophyta</taxon>
        <taxon>Embryophyta</taxon>
        <taxon>Tracheophyta</taxon>
        <taxon>Spermatophyta</taxon>
        <taxon>Magnoliopsida</taxon>
        <taxon>eudicotyledons</taxon>
        <taxon>Gunneridae</taxon>
        <taxon>Pentapetalae</taxon>
        <taxon>rosids</taxon>
        <taxon>fabids</taxon>
        <taxon>Fagales</taxon>
        <taxon>Myricaceae</taxon>
        <taxon>Morella</taxon>
    </lineage>
</organism>